<keyword evidence="6 7" id="KW-0472">Membrane</keyword>
<keyword evidence="3" id="KW-1003">Cell membrane</keyword>
<feature type="domain" description="EamA" evidence="8">
    <location>
        <begin position="148"/>
        <end position="282"/>
    </location>
</feature>
<evidence type="ECO:0000259" key="8">
    <source>
        <dbReference type="Pfam" id="PF00892"/>
    </source>
</evidence>
<feature type="domain" description="EamA" evidence="8">
    <location>
        <begin position="3"/>
        <end position="138"/>
    </location>
</feature>
<name>R7RR03_9CLOT</name>
<proteinExistence type="inferred from homology"/>
<keyword evidence="5 7" id="KW-1133">Transmembrane helix</keyword>
<evidence type="ECO:0000256" key="7">
    <source>
        <dbReference type="SAM" id="Phobius"/>
    </source>
</evidence>
<dbReference type="HOGENOM" id="CLU_033863_13_0_9"/>
<evidence type="ECO:0000313" key="10">
    <source>
        <dbReference type="Proteomes" id="UP000014923"/>
    </source>
</evidence>
<dbReference type="RefSeq" id="WP_018662887.1">
    <property type="nucleotide sequence ID" value="NZ_HF952018.1"/>
</dbReference>
<dbReference type="SUPFAM" id="SSF103481">
    <property type="entry name" value="Multidrug resistance efflux transporter EmrE"/>
    <property type="match status" value="2"/>
</dbReference>
<organism evidence="9 10">
    <name type="scientific">Thermobrachium celere DSM 8682</name>
    <dbReference type="NCBI Taxonomy" id="941824"/>
    <lineage>
        <taxon>Bacteria</taxon>
        <taxon>Bacillati</taxon>
        <taxon>Bacillota</taxon>
        <taxon>Clostridia</taxon>
        <taxon>Eubacteriales</taxon>
        <taxon>Clostridiaceae</taxon>
        <taxon>Thermobrachium</taxon>
    </lineage>
</organism>
<dbReference type="Proteomes" id="UP000014923">
    <property type="component" value="Unassembled WGS sequence"/>
</dbReference>
<evidence type="ECO:0000313" key="9">
    <source>
        <dbReference type="EMBL" id="CDF58617.1"/>
    </source>
</evidence>
<evidence type="ECO:0000256" key="5">
    <source>
        <dbReference type="ARBA" id="ARBA00022989"/>
    </source>
</evidence>
<dbReference type="Pfam" id="PF00892">
    <property type="entry name" value="EamA"/>
    <property type="match status" value="2"/>
</dbReference>
<comment type="similarity">
    <text evidence="2">Belongs to the EamA transporter family.</text>
</comment>
<feature type="transmembrane region" description="Helical" evidence="7">
    <location>
        <begin position="124"/>
        <end position="141"/>
    </location>
</feature>
<evidence type="ECO:0000256" key="1">
    <source>
        <dbReference type="ARBA" id="ARBA00004651"/>
    </source>
</evidence>
<protein>
    <submittedName>
        <fullName evidence="9">Uncharacterized transporter in cat1 5'region (ORFY)</fullName>
    </submittedName>
</protein>
<keyword evidence="10" id="KW-1185">Reference proteome</keyword>
<feature type="transmembrane region" description="Helical" evidence="7">
    <location>
        <begin position="265"/>
        <end position="284"/>
    </location>
</feature>
<dbReference type="InterPro" id="IPR037185">
    <property type="entry name" value="EmrE-like"/>
</dbReference>
<gene>
    <name evidence="9" type="ORF">TCEL_00663</name>
</gene>
<dbReference type="AlphaFoldDB" id="R7RR03"/>
<evidence type="ECO:0000256" key="3">
    <source>
        <dbReference type="ARBA" id="ARBA00022475"/>
    </source>
</evidence>
<feature type="transmembrane region" description="Helical" evidence="7">
    <location>
        <begin position="31"/>
        <end position="54"/>
    </location>
</feature>
<dbReference type="OrthoDB" id="9813604at2"/>
<dbReference type="GO" id="GO:0005886">
    <property type="term" value="C:plasma membrane"/>
    <property type="evidence" value="ECO:0007669"/>
    <property type="project" value="UniProtKB-SubCell"/>
</dbReference>
<dbReference type="eggNOG" id="COG0697">
    <property type="taxonomic scope" value="Bacteria"/>
</dbReference>
<evidence type="ECO:0000256" key="6">
    <source>
        <dbReference type="ARBA" id="ARBA00023136"/>
    </source>
</evidence>
<accession>R7RR03</accession>
<feature type="transmembrane region" description="Helical" evidence="7">
    <location>
        <begin position="96"/>
        <end position="115"/>
    </location>
</feature>
<dbReference type="InterPro" id="IPR000620">
    <property type="entry name" value="EamA_dom"/>
</dbReference>
<sequence length="292" mass="32727">MKRAILSILFTAFVFSTLEVAGKVISGQLNAFQVTFIRFLIGALIIMPFAIKDIKKRQLILKKDDFIFLLLEGILCIPISMALLQLSVYFTKASTAAVMMSINPIFMIILSHFILNERINKKTIVAMIISFVGVLFIFNPLKLSYDIKGMLIALLAAATFSLYSVLSKKRISIYGGYIFNFFSFLLGDIVLLILLLIFKVPILQGISYKNIPILLYMGIFITGLGYLCYLYAIEKTNAAISSFVFFIKPALAPILSVIIIKERLLLNVIIGIVFIILGTVFAFGRNLKFIDN</sequence>
<keyword evidence="4 7" id="KW-0812">Transmembrane</keyword>
<feature type="transmembrane region" description="Helical" evidence="7">
    <location>
        <begin position="213"/>
        <end position="232"/>
    </location>
</feature>
<dbReference type="InterPro" id="IPR050638">
    <property type="entry name" value="AA-Vitamin_Transporters"/>
</dbReference>
<comment type="caution">
    <text evidence="9">The sequence shown here is derived from an EMBL/GenBank/DDBJ whole genome shotgun (WGS) entry which is preliminary data.</text>
</comment>
<evidence type="ECO:0000256" key="2">
    <source>
        <dbReference type="ARBA" id="ARBA00007362"/>
    </source>
</evidence>
<feature type="transmembrane region" description="Helical" evidence="7">
    <location>
        <begin position="66"/>
        <end position="90"/>
    </location>
</feature>
<feature type="transmembrane region" description="Helical" evidence="7">
    <location>
        <begin position="147"/>
        <end position="166"/>
    </location>
</feature>
<feature type="transmembrane region" description="Helical" evidence="7">
    <location>
        <begin position="239"/>
        <end position="259"/>
    </location>
</feature>
<comment type="subcellular location">
    <subcellularLocation>
        <location evidence="1">Cell membrane</location>
        <topology evidence="1">Multi-pass membrane protein</topology>
    </subcellularLocation>
</comment>
<feature type="transmembrane region" description="Helical" evidence="7">
    <location>
        <begin position="178"/>
        <end position="198"/>
    </location>
</feature>
<dbReference type="PANTHER" id="PTHR32322:SF18">
    <property type="entry name" value="S-ADENOSYLMETHIONINE_S-ADENOSYLHOMOCYSTEINE TRANSPORTER"/>
    <property type="match status" value="1"/>
</dbReference>
<dbReference type="EMBL" id="CAVN010000097">
    <property type="protein sequence ID" value="CDF58617.1"/>
    <property type="molecule type" value="Genomic_DNA"/>
</dbReference>
<evidence type="ECO:0000256" key="4">
    <source>
        <dbReference type="ARBA" id="ARBA00022692"/>
    </source>
</evidence>
<reference evidence="9" key="1">
    <citation type="submission" date="2013-03" db="EMBL/GenBank/DDBJ databases">
        <title>Draft genome sequence of the hydrogen-ethanol-producing anaerobic alkalithermophilic Caloramator celere.</title>
        <authorList>
            <person name="Ciranna A."/>
            <person name="Larjo A."/>
            <person name="Kivisto A."/>
            <person name="Santala V."/>
            <person name="Roos C."/>
            <person name="Karp M."/>
        </authorList>
    </citation>
    <scope>NUCLEOTIDE SEQUENCE [LARGE SCALE GENOMIC DNA]</scope>
    <source>
        <strain evidence="9">DSM 8682</strain>
    </source>
</reference>
<dbReference type="PANTHER" id="PTHR32322">
    <property type="entry name" value="INNER MEMBRANE TRANSPORTER"/>
    <property type="match status" value="1"/>
</dbReference>